<sequence length="62" mass="7192">MSDPDQRHWGSVISTLVAPPIRDQQSTVLENSYFAFSARKGPKERKGQQEEEAAPWHKRKRQ</sequence>
<protein>
    <submittedName>
        <fullName evidence="2">Uncharacterized protein</fullName>
    </submittedName>
</protein>
<evidence type="ECO:0000313" key="3">
    <source>
        <dbReference type="Proteomes" id="UP000701801"/>
    </source>
</evidence>
<reference evidence="2" key="1">
    <citation type="submission" date="2021-07" db="EMBL/GenBank/DDBJ databases">
        <authorList>
            <person name="Durling M."/>
        </authorList>
    </citation>
    <scope>NUCLEOTIDE SEQUENCE</scope>
</reference>
<feature type="region of interest" description="Disordered" evidence="1">
    <location>
        <begin position="37"/>
        <end position="62"/>
    </location>
</feature>
<dbReference type="Proteomes" id="UP000701801">
    <property type="component" value="Unassembled WGS sequence"/>
</dbReference>
<organism evidence="2 3">
    <name type="scientific">Hymenoscyphus albidus</name>
    <dbReference type="NCBI Taxonomy" id="595503"/>
    <lineage>
        <taxon>Eukaryota</taxon>
        <taxon>Fungi</taxon>
        <taxon>Dikarya</taxon>
        <taxon>Ascomycota</taxon>
        <taxon>Pezizomycotina</taxon>
        <taxon>Leotiomycetes</taxon>
        <taxon>Helotiales</taxon>
        <taxon>Helotiaceae</taxon>
        <taxon>Hymenoscyphus</taxon>
    </lineage>
</organism>
<proteinExistence type="predicted"/>
<dbReference type="EMBL" id="CAJVRM010000027">
    <property type="protein sequence ID" value="CAG8971757.1"/>
    <property type="molecule type" value="Genomic_DNA"/>
</dbReference>
<gene>
    <name evidence="2" type="ORF">HYALB_00007239</name>
</gene>
<accession>A0A9N9LFP3</accession>
<name>A0A9N9LFP3_9HELO</name>
<evidence type="ECO:0000313" key="2">
    <source>
        <dbReference type="EMBL" id="CAG8971757.1"/>
    </source>
</evidence>
<dbReference type="OrthoDB" id="10457357at2759"/>
<dbReference type="AlphaFoldDB" id="A0A9N9LFP3"/>
<comment type="caution">
    <text evidence="2">The sequence shown here is derived from an EMBL/GenBank/DDBJ whole genome shotgun (WGS) entry which is preliminary data.</text>
</comment>
<evidence type="ECO:0000256" key="1">
    <source>
        <dbReference type="SAM" id="MobiDB-lite"/>
    </source>
</evidence>
<keyword evidence="3" id="KW-1185">Reference proteome</keyword>